<dbReference type="Gene3D" id="3.30.30.30">
    <property type="match status" value="1"/>
</dbReference>
<dbReference type="VEuPathDB" id="TrichDB:TVAGG3_0036650"/>
<sequence length="600" mass="67844">MNSHYISLDLGNKFSVAAAPRENGVDILQSETFERLIPSVLGFTDRRLHFGQMAADYQNQNLDGTITNTKSLIGLKWDSENRKKFEKTITYKLVQIENGFTGVAIPFDGSTITFRPAQLVAFIIKLLLRNKDTRRMKLLFVTEPFWGDIERKIILAGADIAGFKVQSMVNSTTASVVKFCHEHPKFIPEDPKESQTICFVDFGDSSITITIAEITKGSIKILNHVFEENLGGRDFTLLFTDYLIEKAEEKYHLNFNEIDTRSIQRFKRAAEKIKCALSVNKSMKFEVPSIGEKDISIIVQRTDFETAVSPLLKTLDAIAREAKRNNPNISFIEFYGGASRPPCVKEIFQKVFECDVRQSLNADECIVAGAAHFSVSKDLIVTDITCYPTYITYKLPSDAMFNDILFKSGTKYGEKKSIVVCTVGDVTIYGNNGDIMKISFEQKEVTKIKLDFEINECGIIELVSTTSQVSGQPIKYNVMVHDKLSSDQIDAFRLLMTEIELRNEEGVLSERLKGELEVALMNVEGGKVKEWFEENEGYLMSSFQYQDALNELSGKKSNAKQEEFRTKIDKIMGKISKLDDQKTRALLYDIIKKTEAHAIL</sequence>
<dbReference type="GO" id="GO:0006457">
    <property type="term" value="P:protein folding"/>
    <property type="evidence" value="ECO:0000318"/>
    <property type="project" value="GO_Central"/>
</dbReference>
<dbReference type="RefSeq" id="XP_001325525.1">
    <property type="nucleotide sequence ID" value="XM_001325490.1"/>
</dbReference>
<dbReference type="OrthoDB" id="434160at2759"/>
<dbReference type="GO" id="GO:0005634">
    <property type="term" value="C:nucleus"/>
    <property type="evidence" value="ECO:0000318"/>
    <property type="project" value="GO_Central"/>
</dbReference>
<evidence type="ECO:0000313" key="3">
    <source>
        <dbReference type="EMBL" id="EAY13302.1"/>
    </source>
</evidence>
<dbReference type="SMR" id="A2E1V3"/>
<dbReference type="FunFam" id="3.90.640.10:FF:000021">
    <property type="entry name" value="Heat shock protein 14"/>
    <property type="match status" value="1"/>
</dbReference>
<proteinExistence type="predicted"/>
<reference evidence="3" key="2">
    <citation type="journal article" date="2007" name="Science">
        <title>Draft genome sequence of the sexually transmitted pathogen Trichomonas vaginalis.</title>
        <authorList>
            <person name="Carlton J.M."/>
            <person name="Hirt R.P."/>
            <person name="Silva J.C."/>
            <person name="Delcher A.L."/>
            <person name="Schatz M."/>
            <person name="Zhao Q."/>
            <person name="Wortman J.R."/>
            <person name="Bidwell S.L."/>
            <person name="Alsmark U.C.M."/>
            <person name="Besteiro S."/>
            <person name="Sicheritz-Ponten T."/>
            <person name="Noel C.J."/>
            <person name="Dacks J.B."/>
            <person name="Foster P.G."/>
            <person name="Simillion C."/>
            <person name="Van de Peer Y."/>
            <person name="Miranda-Saavedra D."/>
            <person name="Barton G.J."/>
            <person name="Westrop G.D."/>
            <person name="Mueller S."/>
            <person name="Dessi D."/>
            <person name="Fiori P.L."/>
            <person name="Ren Q."/>
            <person name="Paulsen I."/>
            <person name="Zhang H."/>
            <person name="Bastida-Corcuera F.D."/>
            <person name="Simoes-Barbosa A."/>
            <person name="Brown M.T."/>
            <person name="Hayes R.D."/>
            <person name="Mukherjee M."/>
            <person name="Okumura C.Y."/>
            <person name="Schneider R."/>
            <person name="Smith A.J."/>
            <person name="Vanacova S."/>
            <person name="Villalvazo M."/>
            <person name="Haas B.J."/>
            <person name="Pertea M."/>
            <person name="Feldblyum T.V."/>
            <person name="Utterback T.R."/>
            <person name="Shu C.L."/>
            <person name="Osoegawa K."/>
            <person name="de Jong P.J."/>
            <person name="Hrdy I."/>
            <person name="Horvathova L."/>
            <person name="Zubacova Z."/>
            <person name="Dolezal P."/>
            <person name="Malik S.B."/>
            <person name="Logsdon J.M. Jr."/>
            <person name="Henze K."/>
            <person name="Gupta A."/>
            <person name="Wang C.C."/>
            <person name="Dunne R.L."/>
            <person name="Upcroft J.A."/>
            <person name="Upcroft P."/>
            <person name="White O."/>
            <person name="Salzberg S.L."/>
            <person name="Tang P."/>
            <person name="Chiu C.-H."/>
            <person name="Lee Y.-S."/>
            <person name="Embley T.M."/>
            <person name="Coombs G.H."/>
            <person name="Mottram J.C."/>
            <person name="Tachezy J."/>
            <person name="Fraser-Liggett C.M."/>
            <person name="Johnson P.J."/>
        </authorList>
    </citation>
    <scope>NUCLEOTIDE SEQUENCE [LARGE SCALE GENOMIC DNA]</scope>
    <source>
        <strain evidence="3">G3</strain>
    </source>
</reference>
<accession>A2E1V3</accession>
<dbReference type="AlphaFoldDB" id="A2E1V3"/>
<dbReference type="Pfam" id="PF00012">
    <property type="entry name" value="HSP70"/>
    <property type="match status" value="1"/>
</dbReference>
<evidence type="ECO:0000256" key="1">
    <source>
        <dbReference type="ARBA" id="ARBA00022741"/>
    </source>
</evidence>
<dbReference type="eggNOG" id="KOG0103">
    <property type="taxonomic scope" value="Eukaryota"/>
</dbReference>
<dbReference type="Gene3D" id="3.90.640.10">
    <property type="entry name" value="Actin, Chain A, domain 4"/>
    <property type="match status" value="1"/>
</dbReference>
<dbReference type="SUPFAM" id="SSF53067">
    <property type="entry name" value="Actin-like ATPase domain"/>
    <property type="match status" value="2"/>
</dbReference>
<dbReference type="InterPro" id="IPR043129">
    <property type="entry name" value="ATPase_NBD"/>
</dbReference>
<dbReference type="GO" id="GO:0140662">
    <property type="term" value="F:ATP-dependent protein folding chaperone"/>
    <property type="evidence" value="ECO:0007669"/>
    <property type="project" value="InterPro"/>
</dbReference>
<gene>
    <name evidence="3" type="ORF">TVAG_164110</name>
</gene>
<evidence type="ECO:0000313" key="4">
    <source>
        <dbReference type="Proteomes" id="UP000001542"/>
    </source>
</evidence>
<dbReference type="STRING" id="5722.A2E1V3"/>
<keyword evidence="2" id="KW-0067">ATP-binding</keyword>
<dbReference type="EMBL" id="DS113287">
    <property type="protein sequence ID" value="EAY13302.1"/>
    <property type="molecule type" value="Genomic_DNA"/>
</dbReference>
<dbReference type="InParanoid" id="A2E1V3"/>
<evidence type="ECO:0000256" key="2">
    <source>
        <dbReference type="ARBA" id="ARBA00022840"/>
    </source>
</evidence>
<dbReference type="KEGG" id="tva:4771295"/>
<dbReference type="PANTHER" id="PTHR45639">
    <property type="entry name" value="HSC70CB, ISOFORM G-RELATED"/>
    <property type="match status" value="1"/>
</dbReference>
<protein>
    <submittedName>
        <fullName evidence="3">DnaK protein</fullName>
    </submittedName>
</protein>
<keyword evidence="1" id="KW-0547">Nucleotide-binding</keyword>
<keyword evidence="4" id="KW-1185">Reference proteome</keyword>
<dbReference type="PANTHER" id="PTHR45639:SF4">
    <property type="entry name" value="HSC70CB, ISOFORM G"/>
    <property type="match status" value="1"/>
</dbReference>
<dbReference type="Gene3D" id="3.30.420.40">
    <property type="match status" value="2"/>
</dbReference>
<reference evidence="3" key="1">
    <citation type="submission" date="2006-10" db="EMBL/GenBank/DDBJ databases">
        <authorList>
            <person name="Amadeo P."/>
            <person name="Zhao Q."/>
            <person name="Wortman J."/>
            <person name="Fraser-Liggett C."/>
            <person name="Carlton J."/>
        </authorList>
    </citation>
    <scope>NUCLEOTIDE SEQUENCE</scope>
    <source>
        <strain evidence="3">G3</strain>
    </source>
</reference>
<organism evidence="3 4">
    <name type="scientific">Trichomonas vaginalis (strain ATCC PRA-98 / G3)</name>
    <dbReference type="NCBI Taxonomy" id="412133"/>
    <lineage>
        <taxon>Eukaryota</taxon>
        <taxon>Metamonada</taxon>
        <taxon>Parabasalia</taxon>
        <taxon>Trichomonadida</taxon>
        <taxon>Trichomonadidae</taxon>
        <taxon>Trichomonas</taxon>
    </lineage>
</organism>
<dbReference type="GO" id="GO:0005829">
    <property type="term" value="C:cytosol"/>
    <property type="evidence" value="ECO:0000318"/>
    <property type="project" value="GO_Central"/>
</dbReference>
<dbReference type="VEuPathDB" id="TrichDB:TVAG_164110"/>
<dbReference type="InterPro" id="IPR013126">
    <property type="entry name" value="Hsp_70_fam"/>
</dbReference>
<dbReference type="GO" id="GO:0005524">
    <property type="term" value="F:ATP binding"/>
    <property type="evidence" value="ECO:0007669"/>
    <property type="project" value="UniProtKB-KW"/>
</dbReference>
<dbReference type="Proteomes" id="UP000001542">
    <property type="component" value="Unassembled WGS sequence"/>
</dbReference>
<dbReference type="GO" id="GO:0000774">
    <property type="term" value="F:adenyl-nucleotide exchange factor activity"/>
    <property type="evidence" value="ECO:0000318"/>
    <property type="project" value="GO_Central"/>
</dbReference>
<name>A2E1V3_TRIV3</name>